<dbReference type="EMBL" id="QUTA01009103">
    <property type="protein sequence ID" value="RHY01755.1"/>
    <property type="molecule type" value="Genomic_DNA"/>
</dbReference>
<dbReference type="InterPro" id="IPR050863">
    <property type="entry name" value="CenT-Element_Derived"/>
</dbReference>
<accession>A0A397A5X9</accession>
<dbReference type="PROSITE" id="PS51253">
    <property type="entry name" value="HTH_CENPB"/>
    <property type="match status" value="1"/>
</dbReference>
<keyword evidence="1" id="KW-0238">DNA-binding</keyword>
<evidence type="ECO:0000313" key="4">
    <source>
        <dbReference type="Proteomes" id="UP000266239"/>
    </source>
</evidence>
<proteinExistence type="predicted"/>
<dbReference type="Pfam" id="PF03184">
    <property type="entry name" value="DDE_1"/>
    <property type="match status" value="1"/>
</dbReference>
<dbReference type="InterPro" id="IPR009057">
    <property type="entry name" value="Homeodomain-like_sf"/>
</dbReference>
<evidence type="ECO:0000259" key="2">
    <source>
        <dbReference type="PROSITE" id="PS51253"/>
    </source>
</evidence>
<dbReference type="AlphaFoldDB" id="A0A397A5X9"/>
<dbReference type="VEuPathDB" id="FungiDB:H257_16280"/>
<dbReference type="PANTHER" id="PTHR19303">
    <property type="entry name" value="TRANSPOSON"/>
    <property type="match status" value="1"/>
</dbReference>
<protein>
    <recommendedName>
        <fullName evidence="2">HTH CENPB-type domain-containing protein</fullName>
    </recommendedName>
</protein>
<dbReference type="SMART" id="SM00674">
    <property type="entry name" value="CENPB"/>
    <property type="match status" value="1"/>
</dbReference>
<dbReference type="InterPro" id="IPR006600">
    <property type="entry name" value="HTH_CenpB_DNA-bd_dom"/>
</dbReference>
<dbReference type="GO" id="GO:0003677">
    <property type="term" value="F:DNA binding"/>
    <property type="evidence" value="ECO:0007669"/>
    <property type="project" value="UniProtKB-KW"/>
</dbReference>
<comment type="caution">
    <text evidence="3">The sequence shown here is derived from an EMBL/GenBank/DDBJ whole genome shotgun (WGS) entry which is preliminary data.</text>
</comment>
<dbReference type="Proteomes" id="UP000266239">
    <property type="component" value="Unassembled WGS sequence"/>
</dbReference>
<reference evidence="3 4" key="1">
    <citation type="submission" date="2018-08" db="EMBL/GenBank/DDBJ databases">
        <title>Aphanomyces genome sequencing and annotation.</title>
        <authorList>
            <person name="Minardi D."/>
            <person name="Oidtmann B."/>
            <person name="Van Der Giezen M."/>
            <person name="Studholme D.J."/>
        </authorList>
    </citation>
    <scope>NUCLEOTIDE SEQUENCE [LARGE SCALE GENOMIC DNA]</scope>
    <source>
        <strain evidence="3 4">Yx</strain>
    </source>
</reference>
<organism evidence="3 4">
    <name type="scientific">Aphanomyces astaci</name>
    <name type="common">Crayfish plague agent</name>
    <dbReference type="NCBI Taxonomy" id="112090"/>
    <lineage>
        <taxon>Eukaryota</taxon>
        <taxon>Sar</taxon>
        <taxon>Stramenopiles</taxon>
        <taxon>Oomycota</taxon>
        <taxon>Saprolegniomycetes</taxon>
        <taxon>Saprolegniales</taxon>
        <taxon>Verrucalvaceae</taxon>
        <taxon>Aphanomyces</taxon>
    </lineage>
</organism>
<evidence type="ECO:0000313" key="3">
    <source>
        <dbReference type="EMBL" id="RHY01755.1"/>
    </source>
</evidence>
<dbReference type="Pfam" id="PF03221">
    <property type="entry name" value="HTH_Tnp_Tc5"/>
    <property type="match status" value="1"/>
</dbReference>
<dbReference type="GO" id="GO:0005634">
    <property type="term" value="C:nucleus"/>
    <property type="evidence" value="ECO:0007669"/>
    <property type="project" value="TreeGrafter"/>
</dbReference>
<sequence length="375" mass="41697">MYSELAGWAKEALNLCIAPSKQTVGRTVTCHHTQSLRADIKSRSIDREVKLPAVEVKLVEWILRCEELGVFLTGGLIQKQATAVCDELAIPTADRLSFSKGWLFKFQRKHRLTSKVQHGDAASTSLAAVEDGRRDIQDATSGLSANDVYNMDETSFFYCLSPYRSITRNHVLGTKKSSKRITLALTTNANCSDVVDPLFIGTAVQPRCFESRTGAQLGYDYHASKKAWMNGRIFNSFLKSMKNRMVPQDRKVLLLVDNAPPHALDEHTVLTKVKLKMLPPNTTTHLQPQDAGIIGSFMGKLKQRQLQSALGQINMVMEGRQTGIYEVPLLEAMTWAKEAWRSVSPATISNCWGRTGILDSELSVLSNRLDAANLE</sequence>
<dbReference type="Gene3D" id="1.10.10.60">
    <property type="entry name" value="Homeodomain-like"/>
    <property type="match status" value="1"/>
</dbReference>
<dbReference type="SUPFAM" id="SSF46689">
    <property type="entry name" value="Homeodomain-like"/>
    <property type="match status" value="1"/>
</dbReference>
<name>A0A397A5X9_APHAT</name>
<evidence type="ECO:0000256" key="1">
    <source>
        <dbReference type="ARBA" id="ARBA00023125"/>
    </source>
</evidence>
<gene>
    <name evidence="3" type="ORF">DYB25_012244</name>
</gene>
<dbReference type="InterPro" id="IPR004875">
    <property type="entry name" value="DDE_SF_endonuclease_dom"/>
</dbReference>
<dbReference type="PANTHER" id="PTHR19303:SF73">
    <property type="entry name" value="PROTEIN PDC2"/>
    <property type="match status" value="1"/>
</dbReference>
<feature type="domain" description="HTH CENPB-type" evidence="2">
    <location>
        <begin position="42"/>
        <end position="116"/>
    </location>
</feature>